<protein>
    <submittedName>
        <fullName evidence="3">Uncharacterized protein</fullName>
    </submittedName>
</protein>
<name>F9G0J4_FUSOF</name>
<dbReference type="AlphaFoldDB" id="F9G0J4"/>
<gene>
    <name evidence="3" type="ORF">FOXB_12176</name>
</gene>
<dbReference type="EMBL" id="AFQF01003009">
    <property type="protein sequence ID" value="EGU77292.1"/>
    <property type="molecule type" value="Genomic_DNA"/>
</dbReference>
<dbReference type="PANTHER" id="PTHR35394:SF5">
    <property type="entry name" value="DUF3176 DOMAIN-CONTAINING PROTEIN"/>
    <property type="match status" value="1"/>
</dbReference>
<dbReference type="STRING" id="660025.F9G0J4"/>
<feature type="transmembrane region" description="Helical" evidence="1">
    <location>
        <begin position="690"/>
        <end position="715"/>
    </location>
</feature>
<dbReference type="OrthoDB" id="5376804at2759"/>
<comment type="caution">
    <text evidence="3">The sequence shown here is derived from an EMBL/GenBank/DDBJ whole genome shotgun (WGS) entry which is preliminary data.</text>
</comment>
<keyword evidence="1" id="KW-0472">Membrane</keyword>
<proteinExistence type="predicted"/>
<accession>F9G0J4</accession>
<reference evidence="3" key="1">
    <citation type="journal article" date="2012" name="Mol. Plant Microbe Interact.">
        <title>A highly conserved effector in Fusarium oxysporum is required for full virulence on Arabidopsis.</title>
        <authorList>
            <person name="Thatcher L.F."/>
            <person name="Gardiner D.M."/>
            <person name="Kazan K."/>
            <person name="Manners J."/>
        </authorList>
    </citation>
    <scope>NUCLEOTIDE SEQUENCE [LARGE SCALE GENOMIC DNA]</scope>
    <source>
        <strain evidence="3">Fo5176</strain>
    </source>
</reference>
<feature type="signal peptide" evidence="2">
    <location>
        <begin position="1"/>
        <end position="19"/>
    </location>
</feature>
<evidence type="ECO:0000313" key="3">
    <source>
        <dbReference type="EMBL" id="EGU77292.1"/>
    </source>
</evidence>
<feature type="transmembrane region" description="Helical" evidence="1">
    <location>
        <begin position="284"/>
        <end position="304"/>
    </location>
</feature>
<dbReference type="Pfam" id="PF11374">
    <property type="entry name" value="DUF3176"/>
    <property type="match status" value="1"/>
</dbReference>
<dbReference type="PaxDb" id="5507-FOXG_12048P0"/>
<feature type="transmembrane region" description="Helical" evidence="1">
    <location>
        <begin position="254"/>
        <end position="272"/>
    </location>
</feature>
<evidence type="ECO:0000256" key="1">
    <source>
        <dbReference type="SAM" id="Phobius"/>
    </source>
</evidence>
<keyword evidence="1" id="KW-0812">Transmembrane</keyword>
<dbReference type="PANTHER" id="PTHR35394">
    <property type="entry name" value="DUF3176 DOMAIN-CONTAINING PROTEIN"/>
    <property type="match status" value="1"/>
</dbReference>
<evidence type="ECO:0000256" key="2">
    <source>
        <dbReference type="SAM" id="SignalP"/>
    </source>
</evidence>
<dbReference type="InterPro" id="IPR021514">
    <property type="entry name" value="DUF3176"/>
</dbReference>
<keyword evidence="1" id="KW-1133">Transmembrane helix</keyword>
<keyword evidence="2" id="KW-0732">Signal</keyword>
<feature type="chain" id="PRO_5003390130" evidence="2">
    <location>
        <begin position="20"/>
        <end position="767"/>
    </location>
</feature>
<sequence length="767" mass="85938">MKFSILAQAILALPALATAIPEPVDTTEVDKRANCKLTLQWKSNWYENALRRYRVQLITSPRNDDHLGLYCNQFKVNAVQLENVQCFWTDGMSEVVIPLSAELRGIKPCIVFHVWYSVQIINTPAVCCECRELLFDNTGPLVNSRSLRIASIVFVFSLSLIAKLHMESPLQPPLHPLPKIGSSCSDKRFVERRSFMCNTRLVLIGYPKSHRYEATSARDVDTDEIELNSTRESTRESRYVHHGTFSTHGWGMELLSSFTTLALFAGMIAIFCSMRNRPYSEWPLSISINTTIAILSTACTAAMMHNVSAFIGQLKWLHFKRSSRSVYNVERFDEASRGPLGAILLIFRVPWNLATLGAIITILRLGFSPLSQAVVNLERRMVDVPSNDSTFGYAHAYDRNMTTGAQSEIPPDTQMQSAILQGLYDISSIPVFNCGGACLWRDSYVSLGFKSTCKNVTMSALETKHCIKPEGRPGMRFDRNCNFTTPGNITLTTQHVLTDSQTTFRINATRNHLDNPNNITRSLDDIVRIAVWRSGYDTSFNATDINITECTVGFTAYEYPRAEANGSTFSFGKVAEMDIRQANWSWEDPMTQTHLVSNKTSNLPPFKISIVDIKALQAFFESTTFQSEFVSGSAKNNNPGLSAALNGDTNLTRAFGNMAMGMTDYLRSGPNEKLARGVRRESEIFVFIRWYWLIGPAVLELAALVFAVCTIVCTARKHEVPLWKSSALVLLHCRHDMSSGVIQGEFQDVTGLEKTAKKPFPDAQRET</sequence>
<organism evidence="3">
    <name type="scientific">Fusarium oxysporum (strain Fo5176)</name>
    <name type="common">Fusarium vascular wilt</name>
    <dbReference type="NCBI Taxonomy" id="660025"/>
    <lineage>
        <taxon>Eukaryota</taxon>
        <taxon>Fungi</taxon>
        <taxon>Dikarya</taxon>
        <taxon>Ascomycota</taxon>
        <taxon>Pezizomycotina</taxon>
        <taxon>Sordariomycetes</taxon>
        <taxon>Hypocreomycetidae</taxon>
        <taxon>Hypocreales</taxon>
        <taxon>Nectriaceae</taxon>
        <taxon>Fusarium</taxon>
        <taxon>Fusarium oxysporum species complex</taxon>
    </lineage>
</organism>